<dbReference type="EMBL" id="ML771798">
    <property type="protein sequence ID" value="KAE9382309.1"/>
    <property type="molecule type" value="Genomic_DNA"/>
</dbReference>
<dbReference type="AlphaFoldDB" id="A0A6A4GA15"/>
<name>A0A6A4GA15_9AGAR</name>
<sequence>MDHSKFVCICCSIATFKYYTFLRWCLSITHRSSQQSITTKVVSFAVKFFPPCGEYLWDCVEETQRVTRKRKKTPIPELNLTSRGTSTELMDLIRFALKRPLLTLVCTR</sequence>
<proteinExistence type="predicted"/>
<evidence type="ECO:0000313" key="1">
    <source>
        <dbReference type="EMBL" id="KAE9382309.1"/>
    </source>
</evidence>
<organism evidence="1 2">
    <name type="scientific">Gymnopus androsaceus JB14</name>
    <dbReference type="NCBI Taxonomy" id="1447944"/>
    <lineage>
        <taxon>Eukaryota</taxon>
        <taxon>Fungi</taxon>
        <taxon>Dikarya</taxon>
        <taxon>Basidiomycota</taxon>
        <taxon>Agaricomycotina</taxon>
        <taxon>Agaricomycetes</taxon>
        <taxon>Agaricomycetidae</taxon>
        <taxon>Agaricales</taxon>
        <taxon>Marasmiineae</taxon>
        <taxon>Omphalotaceae</taxon>
        <taxon>Gymnopus</taxon>
    </lineage>
</organism>
<gene>
    <name evidence="1" type="ORF">BT96DRAFT_308724</name>
</gene>
<reference evidence="1" key="1">
    <citation type="journal article" date="2019" name="Environ. Microbiol.">
        <title>Fungal ecological strategies reflected in gene transcription - a case study of two litter decomposers.</title>
        <authorList>
            <person name="Barbi F."/>
            <person name="Kohler A."/>
            <person name="Barry K."/>
            <person name="Baskaran P."/>
            <person name="Daum C."/>
            <person name="Fauchery L."/>
            <person name="Ihrmark K."/>
            <person name="Kuo A."/>
            <person name="LaButti K."/>
            <person name="Lipzen A."/>
            <person name="Morin E."/>
            <person name="Grigoriev I.V."/>
            <person name="Henrissat B."/>
            <person name="Lindahl B."/>
            <person name="Martin F."/>
        </authorList>
    </citation>
    <scope>NUCLEOTIDE SEQUENCE</scope>
    <source>
        <strain evidence="1">JB14</strain>
    </source>
</reference>
<keyword evidence="2" id="KW-1185">Reference proteome</keyword>
<dbReference type="OrthoDB" id="21266at2759"/>
<protein>
    <submittedName>
        <fullName evidence="1">Uncharacterized protein</fullName>
    </submittedName>
</protein>
<evidence type="ECO:0000313" key="2">
    <source>
        <dbReference type="Proteomes" id="UP000799118"/>
    </source>
</evidence>
<accession>A0A6A4GA15</accession>
<dbReference type="Proteomes" id="UP000799118">
    <property type="component" value="Unassembled WGS sequence"/>
</dbReference>